<feature type="region of interest" description="Disordered" evidence="1">
    <location>
        <begin position="35"/>
        <end position="58"/>
    </location>
</feature>
<organism evidence="3 4">
    <name type="scientific">Azospirillum cavernae</name>
    <dbReference type="NCBI Taxonomy" id="2320860"/>
    <lineage>
        <taxon>Bacteria</taxon>
        <taxon>Pseudomonadati</taxon>
        <taxon>Pseudomonadota</taxon>
        <taxon>Alphaproteobacteria</taxon>
        <taxon>Rhodospirillales</taxon>
        <taxon>Azospirillaceae</taxon>
        <taxon>Azospirillum</taxon>
    </lineage>
</organism>
<accession>A0A418VYI5</accession>
<dbReference type="EMBL" id="QYUL01000002">
    <property type="protein sequence ID" value="RJF82237.1"/>
    <property type="molecule type" value="Genomic_DNA"/>
</dbReference>
<feature type="compositionally biased region" description="Low complexity" evidence="1">
    <location>
        <begin position="35"/>
        <end position="51"/>
    </location>
</feature>
<evidence type="ECO:0000256" key="2">
    <source>
        <dbReference type="SAM" id="SignalP"/>
    </source>
</evidence>
<keyword evidence="2" id="KW-0732">Signal</keyword>
<evidence type="ECO:0000313" key="4">
    <source>
        <dbReference type="Proteomes" id="UP000283458"/>
    </source>
</evidence>
<protein>
    <submittedName>
        <fullName evidence="3">Uncharacterized protein</fullName>
    </submittedName>
</protein>
<dbReference type="Proteomes" id="UP000283458">
    <property type="component" value="Unassembled WGS sequence"/>
</dbReference>
<feature type="chain" id="PRO_5019216828" evidence="2">
    <location>
        <begin position="33"/>
        <end position="132"/>
    </location>
</feature>
<reference evidence="3 4" key="1">
    <citation type="submission" date="2018-09" db="EMBL/GenBank/DDBJ databases">
        <authorList>
            <person name="Zhu H."/>
        </authorList>
    </citation>
    <scope>NUCLEOTIDE SEQUENCE [LARGE SCALE GENOMIC DNA]</scope>
    <source>
        <strain evidence="3 4">K2W22B-5</strain>
    </source>
</reference>
<name>A0A418VYI5_9PROT</name>
<dbReference type="OrthoDB" id="7305834at2"/>
<dbReference type="RefSeq" id="WP_119832320.1">
    <property type="nucleotide sequence ID" value="NZ_QYUL01000002.1"/>
</dbReference>
<dbReference type="AlphaFoldDB" id="A0A418VYI5"/>
<evidence type="ECO:0000313" key="3">
    <source>
        <dbReference type="EMBL" id="RJF82237.1"/>
    </source>
</evidence>
<keyword evidence="4" id="KW-1185">Reference proteome</keyword>
<proteinExistence type="predicted"/>
<sequence length="132" mass="13870">MLFRSAFSPRPALIAAFLCATALLGPMNPAVAAKATTGNAAAPTAQQHPAAAPVPPPVSTCAKPTAPQCMDDGVTFAAPDKMTGCQSEVKDYVDRTMSYLKCLNDENIAAGRDLTRNVERFNCRLSGRKGCP</sequence>
<comment type="caution">
    <text evidence="3">The sequence shown here is derived from an EMBL/GenBank/DDBJ whole genome shotgun (WGS) entry which is preliminary data.</text>
</comment>
<evidence type="ECO:0000256" key="1">
    <source>
        <dbReference type="SAM" id="MobiDB-lite"/>
    </source>
</evidence>
<feature type="signal peptide" evidence="2">
    <location>
        <begin position="1"/>
        <end position="32"/>
    </location>
</feature>
<gene>
    <name evidence="3" type="ORF">D3877_19520</name>
</gene>